<dbReference type="Proteomes" id="UP001527181">
    <property type="component" value="Unassembled WGS sequence"/>
</dbReference>
<dbReference type="EMBL" id="JAMDNP010000145">
    <property type="protein sequence ID" value="MCY9764992.1"/>
    <property type="molecule type" value="Genomic_DNA"/>
</dbReference>
<evidence type="ECO:0000313" key="2">
    <source>
        <dbReference type="Proteomes" id="UP001527181"/>
    </source>
</evidence>
<gene>
    <name evidence="1" type="ORF">M5X12_31335</name>
</gene>
<proteinExistence type="predicted"/>
<reference evidence="1 2" key="1">
    <citation type="submission" date="2022-05" db="EMBL/GenBank/DDBJ databases">
        <title>Genome Sequencing of Bee-Associated Microbes.</title>
        <authorList>
            <person name="Dunlap C."/>
        </authorList>
    </citation>
    <scope>NUCLEOTIDE SEQUENCE [LARGE SCALE GENOMIC DNA]</scope>
    <source>
        <strain evidence="1 2">NRRL B-04010</strain>
    </source>
</reference>
<dbReference type="RefSeq" id="WP_005551557.1">
    <property type="nucleotide sequence ID" value="NZ_JAMDNA010000091.1"/>
</dbReference>
<comment type="caution">
    <text evidence="1">The sequence shown here is derived from an EMBL/GenBank/DDBJ whole genome shotgun (WGS) entry which is preliminary data.</text>
</comment>
<evidence type="ECO:0000313" key="1">
    <source>
        <dbReference type="EMBL" id="MCY9764992.1"/>
    </source>
</evidence>
<organism evidence="1 2">
    <name type="scientific">Paenibacillus alvei</name>
    <name type="common">Bacillus alvei</name>
    <dbReference type="NCBI Taxonomy" id="44250"/>
    <lineage>
        <taxon>Bacteria</taxon>
        <taxon>Bacillati</taxon>
        <taxon>Bacillota</taxon>
        <taxon>Bacilli</taxon>
        <taxon>Bacillales</taxon>
        <taxon>Paenibacillaceae</taxon>
        <taxon>Paenibacillus</taxon>
    </lineage>
</organism>
<dbReference type="GeneID" id="94491873"/>
<accession>A0ABT4H7P0</accession>
<evidence type="ECO:0008006" key="3">
    <source>
        <dbReference type="Google" id="ProtNLM"/>
    </source>
</evidence>
<protein>
    <recommendedName>
        <fullName evidence="3">Phage protein</fullName>
    </recommendedName>
</protein>
<sequence>MDKCLKYTLQTEIEKLAERCDDEFKHEYDAFIGIIDEIRKNRKATPLQLVELENIYNYKTPLIEFVFMYAYNMATELERRE</sequence>
<name>A0ABT4H7P0_PAEAL</name>
<keyword evidence="2" id="KW-1185">Reference proteome</keyword>